<proteinExistence type="predicted"/>
<reference evidence="1 2" key="1">
    <citation type="submission" date="2018-06" db="EMBL/GenBank/DDBJ databases">
        <authorList>
            <consortium name="Pathogen Informatics"/>
            <person name="Doyle S."/>
        </authorList>
    </citation>
    <scope>NUCLEOTIDE SEQUENCE [LARGE SCALE GENOMIC DNA]</scope>
    <source>
        <strain evidence="1 2">NCTC11470</strain>
    </source>
</reference>
<gene>
    <name evidence="1" type="ORF">NCTC11470_02582</name>
</gene>
<dbReference type="GeneID" id="57905364"/>
<evidence type="ECO:0000313" key="2">
    <source>
        <dbReference type="Proteomes" id="UP000254835"/>
    </source>
</evidence>
<name>A0A380PVD8_YERFR</name>
<sequence>MSDITTGYFSNHKLNVNDLNSLQNSPELFKPQLTVKEAIIDFLRKLLFLDTKSNALSELNNYMYENHFVHSPIEILTIFERLLPEDLKDNITFSFHSVNDKNRLNSIEIQYHDKVLTLEYDNYWLTKYDEKIINESEFNIIMFSNENNINYCGNSTNQPKPSGEVMGYYDDVNKNIREDFFHVQIANRVSEKLNLTGAITGKLHAEIIYDNKDEIIKLDRFVLTDGENLCLEIPLRAGDDIIIKKILKGSVLVESSYTCCPYKSMLDQLKNIDESLIRLTDKKQDKFSEEKIKHINIIIESLKNLKLSIEINNIVRNIDTNVTIKAHSIEHCIIMTLASAMDIESGNFSALEESDKIVEIKKKIELIKWSIINKNTNHPERENEHITYANLFIERLHKKMNTLSDVQREKNNNVMINVESLLAYLTRSQDNVSDAKIHLEKTTENENENKNDIVDIPELLIQEDKAKISHGLYNLRNYLDEEHEITRGSEVYLLSEIEAILFSCQSNTAINIKGYETSKAADKLYSLEAERLIPSDNLYDYREANKCLYTEIIASLNLSHDDSDVFIDKTVIFLDKIYKMKTDFFREYVNIFWAEKMIKHEDTLNEFRLFLSKVEMDENLNLTDAERIEWAITANQRLLSEVDKVYRIYN</sequence>
<dbReference type="EMBL" id="UHJA01000001">
    <property type="protein sequence ID" value="SUP77511.1"/>
    <property type="molecule type" value="Genomic_DNA"/>
</dbReference>
<evidence type="ECO:0000313" key="1">
    <source>
        <dbReference type="EMBL" id="SUP77511.1"/>
    </source>
</evidence>
<protein>
    <submittedName>
        <fullName evidence="1">NADH dehydrogenase subunit 5</fullName>
    </submittedName>
</protein>
<organism evidence="1 2">
    <name type="scientific">Yersinia frederiksenii</name>
    <dbReference type="NCBI Taxonomy" id="29484"/>
    <lineage>
        <taxon>Bacteria</taxon>
        <taxon>Pseudomonadati</taxon>
        <taxon>Pseudomonadota</taxon>
        <taxon>Gammaproteobacteria</taxon>
        <taxon>Enterobacterales</taxon>
        <taxon>Yersiniaceae</taxon>
        <taxon>Yersinia</taxon>
    </lineage>
</organism>
<dbReference type="OrthoDB" id="6480342at2"/>
<accession>A0A380PVD8</accession>
<dbReference type="Proteomes" id="UP000254835">
    <property type="component" value="Unassembled WGS sequence"/>
</dbReference>
<dbReference type="RefSeq" id="WP_032913245.1">
    <property type="nucleotide sequence ID" value="NZ_CP023964.1"/>
</dbReference>
<dbReference type="AlphaFoldDB" id="A0A380PVD8"/>